<organism evidence="2 3">
    <name type="scientific">Ramlibacter pinisoli</name>
    <dbReference type="NCBI Taxonomy" id="2682844"/>
    <lineage>
        <taxon>Bacteria</taxon>
        <taxon>Pseudomonadati</taxon>
        <taxon>Pseudomonadota</taxon>
        <taxon>Betaproteobacteria</taxon>
        <taxon>Burkholderiales</taxon>
        <taxon>Comamonadaceae</taxon>
        <taxon>Ramlibacter</taxon>
    </lineage>
</organism>
<sequence length="59" mass="6500">MGTNARGSADHQKQQDRNGDQADQQTSGQGAASALARFMTQREQRRRESPPEAPSEDRS</sequence>
<evidence type="ECO:0000256" key="1">
    <source>
        <dbReference type="SAM" id="MobiDB-lite"/>
    </source>
</evidence>
<dbReference type="RefSeq" id="WP_157399111.1">
    <property type="nucleotide sequence ID" value="NZ_WSEL01000009.1"/>
</dbReference>
<gene>
    <name evidence="2" type="ORF">GON04_16265</name>
</gene>
<protein>
    <submittedName>
        <fullName evidence="2">Uncharacterized protein</fullName>
    </submittedName>
</protein>
<feature type="compositionally biased region" description="Basic and acidic residues" evidence="1">
    <location>
        <begin position="8"/>
        <end position="20"/>
    </location>
</feature>
<evidence type="ECO:0000313" key="3">
    <source>
        <dbReference type="Proteomes" id="UP000469385"/>
    </source>
</evidence>
<feature type="region of interest" description="Disordered" evidence="1">
    <location>
        <begin position="1"/>
        <end position="59"/>
    </location>
</feature>
<reference evidence="2 3" key="1">
    <citation type="submission" date="2019-12" db="EMBL/GenBank/DDBJ databases">
        <authorList>
            <person name="Huq M.A."/>
        </authorList>
    </citation>
    <scope>NUCLEOTIDE SEQUENCE [LARGE SCALE GENOMIC DNA]</scope>
    <source>
        <strain evidence="2 3">MAH-25</strain>
    </source>
</reference>
<dbReference type="Proteomes" id="UP000469385">
    <property type="component" value="Unassembled WGS sequence"/>
</dbReference>
<feature type="compositionally biased region" description="Polar residues" evidence="1">
    <location>
        <begin position="21"/>
        <end position="30"/>
    </location>
</feature>
<accession>A0A6N8IWT2</accession>
<feature type="compositionally biased region" description="Basic and acidic residues" evidence="1">
    <location>
        <begin position="40"/>
        <end position="59"/>
    </location>
</feature>
<keyword evidence="3" id="KW-1185">Reference proteome</keyword>
<name>A0A6N8IWT2_9BURK</name>
<proteinExistence type="predicted"/>
<comment type="caution">
    <text evidence="2">The sequence shown here is derived from an EMBL/GenBank/DDBJ whole genome shotgun (WGS) entry which is preliminary data.</text>
</comment>
<dbReference type="EMBL" id="WSEL01000009">
    <property type="protein sequence ID" value="MVQ31015.1"/>
    <property type="molecule type" value="Genomic_DNA"/>
</dbReference>
<dbReference type="AlphaFoldDB" id="A0A6N8IWT2"/>
<evidence type="ECO:0000313" key="2">
    <source>
        <dbReference type="EMBL" id="MVQ31015.1"/>
    </source>
</evidence>